<reference evidence="1" key="1">
    <citation type="submission" date="2013-05" db="EMBL/GenBank/DDBJ databases">
        <title>Genome assembly of Cystobacter fuscus DSM 2262.</title>
        <authorList>
            <person name="Sharma G."/>
            <person name="Khatri I."/>
            <person name="Kaur C."/>
            <person name="Mayilraj S."/>
            <person name="Subramanian S."/>
        </authorList>
    </citation>
    <scope>NUCLEOTIDE SEQUENCE [LARGE SCALE GENOMIC DNA]</scope>
    <source>
        <strain evidence="1">DSM 2262</strain>
    </source>
</reference>
<keyword evidence="2" id="KW-1185">Reference proteome</keyword>
<sequence length="210" mass="22604">MERLESDVARAALCAVAARGAEATFASKLAKVFGADVPVAAYQALHKALLGRTLLTPGIEVVASGLVGHEAGYDNARRVILVDRQLVFLAERDKSKAATLLLALVEEFGHHVDNLLRTEYSSQEGDGPRDEGAEFAHALFFSWQAPPPSGPFATFVRAGRVQRLSTDAAFFQKALQRHTGVQERARDEKAGPLQFFGAGRGHGARAVLRA</sequence>
<organism evidence="1 2">
    <name type="scientific">Cystobacter fuscus (strain ATCC 25194 / DSM 2262 / NBRC 100088 / M29)</name>
    <dbReference type="NCBI Taxonomy" id="1242864"/>
    <lineage>
        <taxon>Bacteria</taxon>
        <taxon>Pseudomonadati</taxon>
        <taxon>Myxococcota</taxon>
        <taxon>Myxococcia</taxon>
        <taxon>Myxococcales</taxon>
        <taxon>Cystobacterineae</taxon>
        <taxon>Archangiaceae</taxon>
        <taxon>Cystobacter</taxon>
    </lineage>
</organism>
<evidence type="ECO:0000313" key="1">
    <source>
        <dbReference type="EMBL" id="EPX61211.1"/>
    </source>
</evidence>
<protein>
    <submittedName>
        <fullName evidence="1">Uncharacterized protein</fullName>
    </submittedName>
</protein>
<name>S9PDU8_CYSF2</name>
<gene>
    <name evidence="1" type="ORF">D187_000994</name>
</gene>
<comment type="caution">
    <text evidence="1">The sequence shown here is derived from an EMBL/GenBank/DDBJ whole genome shotgun (WGS) entry which is preliminary data.</text>
</comment>
<proteinExistence type="predicted"/>
<dbReference type="AlphaFoldDB" id="S9PDU8"/>
<dbReference type="EMBL" id="ANAH02000010">
    <property type="protein sequence ID" value="EPX61211.1"/>
    <property type="molecule type" value="Genomic_DNA"/>
</dbReference>
<evidence type="ECO:0000313" key="2">
    <source>
        <dbReference type="Proteomes" id="UP000011682"/>
    </source>
</evidence>
<accession>S9PDU8</accession>
<dbReference type="Proteomes" id="UP000011682">
    <property type="component" value="Unassembled WGS sequence"/>
</dbReference>